<dbReference type="InterPro" id="IPR041924">
    <property type="entry name" value="Formate_Dh-H_N"/>
</dbReference>
<keyword evidence="4" id="KW-0677">Repeat</keyword>
<dbReference type="GO" id="GO:0046872">
    <property type="term" value="F:metal ion binding"/>
    <property type="evidence" value="ECO:0007669"/>
    <property type="project" value="UniProtKB-KW"/>
</dbReference>
<gene>
    <name evidence="11" type="ORF">DB891_10745</name>
</gene>
<proteinExistence type="inferred from homology"/>
<keyword evidence="6" id="KW-0408">Iron</keyword>
<dbReference type="Gene3D" id="2.40.40.20">
    <property type="match status" value="1"/>
</dbReference>
<dbReference type="InterPro" id="IPR006478">
    <property type="entry name" value="Formate_DH_asu"/>
</dbReference>
<dbReference type="InterPro" id="IPR017896">
    <property type="entry name" value="4Fe4S_Fe-S-bd"/>
</dbReference>
<dbReference type="FunFam" id="3.30.70.20:FF:000035">
    <property type="entry name" value="Iron hydrogenase 1"/>
    <property type="match status" value="1"/>
</dbReference>
<feature type="domain" description="4Fe-4S ferredoxin-type" evidence="9">
    <location>
        <begin position="133"/>
        <end position="152"/>
    </location>
</feature>
<accession>A0A2U1JUW5</accession>
<dbReference type="GO" id="GO:0051539">
    <property type="term" value="F:4 iron, 4 sulfur cluster binding"/>
    <property type="evidence" value="ECO:0007669"/>
    <property type="project" value="UniProtKB-KW"/>
</dbReference>
<dbReference type="Pfam" id="PF01568">
    <property type="entry name" value="Molydop_binding"/>
    <property type="match status" value="1"/>
</dbReference>
<feature type="domain" description="2Fe-2S ferredoxin-type" evidence="8">
    <location>
        <begin position="1"/>
        <end position="78"/>
    </location>
</feature>
<dbReference type="CDD" id="cd02753">
    <property type="entry name" value="MopB_Formate-Dh-H"/>
    <property type="match status" value="1"/>
</dbReference>
<dbReference type="Gene3D" id="3.10.20.740">
    <property type="match status" value="1"/>
</dbReference>
<comment type="similarity">
    <text evidence="1">In the C-terminal section; belongs to the prokaryotic molybdopterin-containing oxidoreductase family.</text>
</comment>
<organism evidence="11 12">
    <name type="scientific">Flavobacterium laiguense</name>
    <dbReference type="NCBI Taxonomy" id="2169409"/>
    <lineage>
        <taxon>Bacteria</taxon>
        <taxon>Pseudomonadati</taxon>
        <taxon>Bacteroidota</taxon>
        <taxon>Flavobacteriia</taxon>
        <taxon>Flavobacteriales</taxon>
        <taxon>Flavobacteriaceae</taxon>
        <taxon>Flavobacterium</taxon>
    </lineage>
</organism>
<dbReference type="Gene3D" id="3.40.228.10">
    <property type="entry name" value="Dimethylsulfoxide Reductase, domain 2"/>
    <property type="match status" value="1"/>
</dbReference>
<dbReference type="CDD" id="cd00207">
    <property type="entry name" value="fer2"/>
    <property type="match status" value="1"/>
</dbReference>
<dbReference type="PANTHER" id="PTHR43105">
    <property type="entry name" value="RESPIRATORY NITRATE REDUCTASE"/>
    <property type="match status" value="1"/>
</dbReference>
<evidence type="ECO:0000313" key="12">
    <source>
        <dbReference type="Proteomes" id="UP000245618"/>
    </source>
</evidence>
<dbReference type="OrthoDB" id="9792592at2"/>
<evidence type="ECO:0000256" key="3">
    <source>
        <dbReference type="ARBA" id="ARBA00022723"/>
    </source>
</evidence>
<dbReference type="PROSITE" id="PS00198">
    <property type="entry name" value="4FE4S_FER_1"/>
    <property type="match status" value="1"/>
</dbReference>
<dbReference type="RefSeq" id="WP_116763485.1">
    <property type="nucleotide sequence ID" value="NZ_QCZH01000011.1"/>
</dbReference>
<dbReference type="GO" id="GO:0022904">
    <property type="term" value="P:respiratory electron transport chain"/>
    <property type="evidence" value="ECO:0007669"/>
    <property type="project" value="TreeGrafter"/>
</dbReference>
<evidence type="ECO:0000256" key="5">
    <source>
        <dbReference type="ARBA" id="ARBA00023002"/>
    </source>
</evidence>
<dbReference type="EMBL" id="QCZH01000011">
    <property type="protein sequence ID" value="PWA08749.1"/>
    <property type="molecule type" value="Genomic_DNA"/>
</dbReference>
<evidence type="ECO:0000259" key="10">
    <source>
        <dbReference type="PROSITE" id="PS51669"/>
    </source>
</evidence>
<dbReference type="SUPFAM" id="SSF50692">
    <property type="entry name" value="ADC-like"/>
    <property type="match status" value="1"/>
</dbReference>
<dbReference type="Proteomes" id="UP000245618">
    <property type="component" value="Unassembled WGS sequence"/>
</dbReference>
<dbReference type="GO" id="GO:0003954">
    <property type="term" value="F:NADH dehydrogenase activity"/>
    <property type="evidence" value="ECO:0007669"/>
    <property type="project" value="TreeGrafter"/>
</dbReference>
<dbReference type="AlphaFoldDB" id="A0A2U1JUW5"/>
<dbReference type="NCBIfam" id="TIGR01591">
    <property type="entry name" value="Fdh-alpha"/>
    <property type="match status" value="1"/>
</dbReference>
<dbReference type="GO" id="GO:0016020">
    <property type="term" value="C:membrane"/>
    <property type="evidence" value="ECO:0007669"/>
    <property type="project" value="TreeGrafter"/>
</dbReference>
<evidence type="ECO:0000256" key="4">
    <source>
        <dbReference type="ARBA" id="ARBA00022737"/>
    </source>
</evidence>
<comment type="caution">
    <text evidence="11">The sequence shown here is derived from an EMBL/GenBank/DDBJ whole genome shotgun (WGS) entry which is preliminary data.</text>
</comment>
<dbReference type="SUPFAM" id="SSF54862">
    <property type="entry name" value="4Fe-4S ferredoxins"/>
    <property type="match status" value="1"/>
</dbReference>
<feature type="domain" description="4Fe-4S Mo/W bis-MGD-type" evidence="10">
    <location>
        <begin position="212"/>
        <end position="268"/>
    </location>
</feature>
<keyword evidence="7" id="KW-0411">Iron-sulfur</keyword>
<feature type="domain" description="4Fe-4S ferredoxin-type" evidence="9">
    <location>
        <begin position="176"/>
        <end position="205"/>
    </location>
</feature>
<evidence type="ECO:0000256" key="1">
    <source>
        <dbReference type="ARBA" id="ARBA00007023"/>
    </source>
</evidence>
<name>A0A2U1JUW5_9FLAO</name>
<dbReference type="PROSITE" id="PS51085">
    <property type="entry name" value="2FE2S_FER_2"/>
    <property type="match status" value="1"/>
</dbReference>
<dbReference type="PIRSF" id="PIRSF036643">
    <property type="entry name" value="FDH_alpha"/>
    <property type="match status" value="1"/>
</dbReference>
<dbReference type="InterPro" id="IPR054351">
    <property type="entry name" value="NADH_UbQ_OxRdtase_ferredoxin"/>
</dbReference>
<dbReference type="InterPro" id="IPR006963">
    <property type="entry name" value="Mopterin_OxRdtase_4Fe-4S_dom"/>
</dbReference>
<dbReference type="InterPro" id="IPR001041">
    <property type="entry name" value="2Fe-2S_ferredoxin-type"/>
</dbReference>
<dbReference type="GO" id="GO:0015942">
    <property type="term" value="P:formate metabolic process"/>
    <property type="evidence" value="ECO:0007669"/>
    <property type="project" value="InterPro"/>
</dbReference>
<sequence length="889" mass="99746">MPSAKIDNRLFSFVAGTTILELLQNNAIKIPALCHDRRLSSSSVCRSCLVKVNGDPHWHPSCSTLLLDGMEIETASQEIEVYRKGILGMMAKEYPQSAVKEFPDKEFHYWLNHYGIKGELSIKTKSHKDTSHPYIQVDMLQCIKCERCIRICDEVQGQFVWHMSKRGDQEQIVSDSKGLFAQSSCVSCGACVDTCPTGAIEDKNVIQFGIAEKTTRSVCAYCGVGCEINVETKNEKIMGIRPVMESPVSKGHLCVKGRYAWNYNYAEDRIKHPMIRKNGEWQKVSWDEALAFCAEKFKAISAQHGPDSIGIIGSARATNEENYLIQKFARAVIGTNNVENCARVCHQPTAKAMSMMLGTGAATNSFDDIEKAKTILISGSNATKNHPIVGARIKQAVLNGANLIVIDPRKIELAKYTKYHLQLKPGTNIPLFNAMANVIITEGLFDAKFIDNRVEGWEAFKKFISAWTPERAARICQISEELIWETARLYAAESPSMCFHGLGLTEHTQGTESVMALVNLALITGNMGKSGSGINPLRGQNNVQGAAVMGCEPGSYTGLASVKKDRERFEKLWNTNLPNTKGLTLPEMIDTAALGHLKAMWIVGFDVYFTMPDSSHTEKAFSNLDLLIVQDMFLTETAKRFANVFLPVASSFEKEGTFMNSERRIQRIRKMIPAPEEVKTDWEIVCELAEKMDKKELFSYTSAEEIWNEIRQVWKAVFGITYQRIQNNGLQWPCPDENHPGTEILHEKSFPIGDKANLSSIDFVPTLEQTSELYPFILVTGRELYHFNSGTMTYRTANKEIQPSDFIHIHPDDATLMKMKGGEKAKILSKYGTAFLKVKMDDSVRKGECFATFSNTEVFINKITGPFRDNYVQTPEYKITSVRIEKIKQ</sequence>
<dbReference type="InterPro" id="IPR006657">
    <property type="entry name" value="MoPterin_dinucl-bd_dom"/>
</dbReference>
<dbReference type="GO" id="GO:0043546">
    <property type="term" value="F:molybdopterin cofactor binding"/>
    <property type="evidence" value="ECO:0007669"/>
    <property type="project" value="InterPro"/>
</dbReference>
<keyword evidence="2" id="KW-0004">4Fe-4S</keyword>
<protein>
    <submittedName>
        <fullName evidence="11">Formate dehydrogenase subunit alpha</fullName>
    </submittedName>
</protein>
<dbReference type="SUPFAM" id="SSF54292">
    <property type="entry name" value="2Fe-2S ferredoxin-like"/>
    <property type="match status" value="1"/>
</dbReference>
<evidence type="ECO:0000259" key="8">
    <source>
        <dbReference type="PROSITE" id="PS51085"/>
    </source>
</evidence>
<dbReference type="Pfam" id="PF00384">
    <property type="entry name" value="Molybdopterin"/>
    <property type="match status" value="1"/>
</dbReference>
<dbReference type="PANTHER" id="PTHR43105:SF14">
    <property type="entry name" value="FORMATE DEHYDROGENASE H"/>
    <property type="match status" value="1"/>
</dbReference>
<evidence type="ECO:0000256" key="2">
    <source>
        <dbReference type="ARBA" id="ARBA00022485"/>
    </source>
</evidence>
<dbReference type="Pfam" id="PF22117">
    <property type="entry name" value="Fer4_Nqo3"/>
    <property type="match status" value="1"/>
</dbReference>
<evidence type="ECO:0000256" key="7">
    <source>
        <dbReference type="ARBA" id="ARBA00023014"/>
    </source>
</evidence>
<dbReference type="GO" id="GO:0008863">
    <property type="term" value="F:formate dehydrogenase (NAD+) activity"/>
    <property type="evidence" value="ECO:0007669"/>
    <property type="project" value="InterPro"/>
</dbReference>
<keyword evidence="5" id="KW-0560">Oxidoreductase</keyword>
<dbReference type="Pfam" id="PF13510">
    <property type="entry name" value="Fer2_4"/>
    <property type="match status" value="1"/>
</dbReference>
<dbReference type="PROSITE" id="PS51379">
    <property type="entry name" value="4FE4S_FER_2"/>
    <property type="match status" value="2"/>
</dbReference>
<evidence type="ECO:0000313" key="11">
    <source>
        <dbReference type="EMBL" id="PWA08749.1"/>
    </source>
</evidence>
<dbReference type="Gene3D" id="3.30.70.20">
    <property type="match status" value="1"/>
</dbReference>
<dbReference type="InterPro" id="IPR006656">
    <property type="entry name" value="Mopterin_OxRdtase"/>
</dbReference>
<dbReference type="InterPro" id="IPR027467">
    <property type="entry name" value="MopterinOxRdtase_cofactor_BS"/>
</dbReference>
<dbReference type="SMART" id="SM00926">
    <property type="entry name" value="Molybdop_Fe4S4"/>
    <property type="match status" value="1"/>
</dbReference>
<dbReference type="InterPro" id="IPR017900">
    <property type="entry name" value="4Fe4S_Fe_S_CS"/>
</dbReference>
<dbReference type="SUPFAM" id="SSF53706">
    <property type="entry name" value="Formate dehydrogenase/DMSO reductase, domains 1-3"/>
    <property type="match status" value="1"/>
</dbReference>
<dbReference type="InterPro" id="IPR050123">
    <property type="entry name" value="Prok_molybdopt-oxidoreductase"/>
</dbReference>
<dbReference type="Gene3D" id="2.20.25.90">
    <property type="entry name" value="ADC-like domains"/>
    <property type="match status" value="1"/>
</dbReference>
<dbReference type="InterPro" id="IPR036010">
    <property type="entry name" value="2Fe-2S_ferredoxin-like_sf"/>
</dbReference>
<dbReference type="PROSITE" id="PS00551">
    <property type="entry name" value="MOLYBDOPTERIN_PROK_1"/>
    <property type="match status" value="1"/>
</dbReference>
<keyword evidence="3" id="KW-0479">Metal-binding</keyword>
<dbReference type="CDD" id="cd00508">
    <property type="entry name" value="MopB_CT_Fdh-Nap-like"/>
    <property type="match status" value="1"/>
</dbReference>
<dbReference type="PROSITE" id="PS51669">
    <property type="entry name" value="4FE4S_MOW_BIS_MGD"/>
    <property type="match status" value="1"/>
</dbReference>
<dbReference type="Gene3D" id="3.40.50.740">
    <property type="match status" value="1"/>
</dbReference>
<evidence type="ECO:0000256" key="6">
    <source>
        <dbReference type="ARBA" id="ARBA00023004"/>
    </source>
</evidence>
<dbReference type="Pfam" id="PF04879">
    <property type="entry name" value="Molybdop_Fe4S4"/>
    <property type="match status" value="1"/>
</dbReference>
<keyword evidence="12" id="KW-1185">Reference proteome</keyword>
<dbReference type="InterPro" id="IPR009010">
    <property type="entry name" value="Asp_de-COase-like_dom_sf"/>
</dbReference>
<reference evidence="11 12" key="1">
    <citation type="submission" date="2018-04" db="EMBL/GenBank/DDBJ databases">
        <title>Flavobacterium sp. nov., isolated from glacier ice.</title>
        <authorList>
            <person name="Liu Q."/>
            <person name="Xin Y.-H."/>
        </authorList>
    </citation>
    <scope>NUCLEOTIDE SEQUENCE [LARGE SCALE GENOMIC DNA]</scope>
    <source>
        <strain evidence="11 12">LB2P30</strain>
    </source>
</reference>
<evidence type="ECO:0000259" key="9">
    <source>
        <dbReference type="PROSITE" id="PS51379"/>
    </source>
</evidence>